<sequence length="232" mass="25845">MDARKIIIAVDGYSSTGKSTFARTAAERLGYVYLDSGALYRGVTLKGIEAGCVGRDGIDVARLEECLHGLDISFGRDGQGRLRTFMDGKDVEDRIRSIEVSSLVSPVAELPFVRDFVDGILQQYGREKGIVMDGRDIGTTVFPDAELKIFMTADRKVRAERRMKEMEEAGKKIGFEEVLANIDERDYIDTHRKTSPLTKAADAIELDNSDMTLEGEMDWLRGILFSKFGICI</sequence>
<name>A0A9D9IZF6_9BACT</name>
<reference evidence="10" key="1">
    <citation type="submission" date="2020-10" db="EMBL/GenBank/DDBJ databases">
        <authorList>
            <person name="Gilroy R."/>
        </authorList>
    </citation>
    <scope>NUCLEOTIDE SEQUENCE</scope>
    <source>
        <strain evidence="10">B3-2255</strain>
    </source>
</reference>
<accession>A0A9D9IZF6</accession>
<dbReference type="PANTHER" id="PTHR21299">
    <property type="entry name" value="CYTIDYLATE KINASE/PANTOATE-BETA-ALANINE LIGASE"/>
    <property type="match status" value="1"/>
</dbReference>
<evidence type="ECO:0000313" key="10">
    <source>
        <dbReference type="EMBL" id="MBO8481373.1"/>
    </source>
</evidence>
<keyword evidence="5 8" id="KW-0067">ATP-binding</keyword>
<dbReference type="GO" id="GO:0015949">
    <property type="term" value="P:nucleobase-containing small molecule interconversion"/>
    <property type="evidence" value="ECO:0007669"/>
    <property type="project" value="TreeGrafter"/>
</dbReference>
<evidence type="ECO:0000259" key="9">
    <source>
        <dbReference type="Pfam" id="PF02224"/>
    </source>
</evidence>
<organism evidence="10 11">
    <name type="scientific">Candidatus Merdivivens faecigallinarum</name>
    <dbReference type="NCBI Taxonomy" id="2840871"/>
    <lineage>
        <taxon>Bacteria</taxon>
        <taxon>Pseudomonadati</taxon>
        <taxon>Bacteroidota</taxon>
        <taxon>Bacteroidia</taxon>
        <taxon>Bacteroidales</taxon>
        <taxon>Muribaculaceae</taxon>
        <taxon>Muribaculaceae incertae sedis</taxon>
        <taxon>Candidatus Merdivivens</taxon>
    </lineage>
</organism>
<evidence type="ECO:0000256" key="4">
    <source>
        <dbReference type="ARBA" id="ARBA00022777"/>
    </source>
</evidence>
<comment type="catalytic activity">
    <reaction evidence="6 8">
        <text>dCMP + ATP = dCDP + ADP</text>
        <dbReference type="Rhea" id="RHEA:25094"/>
        <dbReference type="ChEBI" id="CHEBI:30616"/>
        <dbReference type="ChEBI" id="CHEBI:57566"/>
        <dbReference type="ChEBI" id="CHEBI:58593"/>
        <dbReference type="ChEBI" id="CHEBI:456216"/>
        <dbReference type="EC" id="2.7.4.25"/>
    </reaction>
</comment>
<feature type="domain" description="Cytidylate kinase" evidence="9">
    <location>
        <begin position="8"/>
        <end position="214"/>
    </location>
</feature>
<comment type="similarity">
    <text evidence="1 8">Belongs to the cytidylate kinase family. Type 1 subfamily.</text>
</comment>
<comment type="catalytic activity">
    <reaction evidence="7 8">
        <text>CMP + ATP = CDP + ADP</text>
        <dbReference type="Rhea" id="RHEA:11600"/>
        <dbReference type="ChEBI" id="CHEBI:30616"/>
        <dbReference type="ChEBI" id="CHEBI:58069"/>
        <dbReference type="ChEBI" id="CHEBI:60377"/>
        <dbReference type="ChEBI" id="CHEBI:456216"/>
        <dbReference type="EC" id="2.7.4.25"/>
    </reaction>
</comment>
<reference evidence="10" key="2">
    <citation type="journal article" date="2021" name="PeerJ">
        <title>Extensive microbial diversity within the chicken gut microbiome revealed by metagenomics and culture.</title>
        <authorList>
            <person name="Gilroy R."/>
            <person name="Ravi A."/>
            <person name="Getino M."/>
            <person name="Pursley I."/>
            <person name="Horton D.L."/>
            <person name="Alikhan N.F."/>
            <person name="Baker D."/>
            <person name="Gharbi K."/>
            <person name="Hall N."/>
            <person name="Watson M."/>
            <person name="Adriaenssens E.M."/>
            <person name="Foster-Nyarko E."/>
            <person name="Jarju S."/>
            <person name="Secka A."/>
            <person name="Antonio M."/>
            <person name="Oren A."/>
            <person name="Chaudhuri R.R."/>
            <person name="La Ragione R."/>
            <person name="Hildebrand F."/>
            <person name="Pallen M.J."/>
        </authorList>
    </citation>
    <scope>NUCLEOTIDE SEQUENCE</scope>
    <source>
        <strain evidence="10">B3-2255</strain>
    </source>
</reference>
<dbReference type="NCBIfam" id="TIGR00017">
    <property type="entry name" value="cmk"/>
    <property type="match status" value="1"/>
</dbReference>
<dbReference type="AlphaFoldDB" id="A0A9D9IZF6"/>
<dbReference type="SUPFAM" id="SSF52540">
    <property type="entry name" value="P-loop containing nucleoside triphosphate hydrolases"/>
    <property type="match status" value="1"/>
</dbReference>
<gene>
    <name evidence="8" type="primary">cmk</name>
    <name evidence="10" type="ORF">IAC87_02365</name>
</gene>
<dbReference type="Gene3D" id="3.40.50.300">
    <property type="entry name" value="P-loop containing nucleotide triphosphate hydrolases"/>
    <property type="match status" value="1"/>
</dbReference>
<protein>
    <recommendedName>
        <fullName evidence="8">Cytidylate kinase</fullName>
        <shortName evidence="8">CK</shortName>
        <ecNumber evidence="8">2.7.4.25</ecNumber>
    </recommendedName>
    <alternativeName>
        <fullName evidence="8">Cytidine monophosphate kinase</fullName>
        <shortName evidence="8">CMP kinase</shortName>
    </alternativeName>
</protein>
<dbReference type="GO" id="GO:0005524">
    <property type="term" value="F:ATP binding"/>
    <property type="evidence" value="ECO:0007669"/>
    <property type="project" value="UniProtKB-UniRule"/>
</dbReference>
<dbReference type="PANTHER" id="PTHR21299:SF2">
    <property type="entry name" value="CYTIDYLATE KINASE"/>
    <property type="match status" value="1"/>
</dbReference>
<feature type="binding site" evidence="8">
    <location>
        <begin position="12"/>
        <end position="20"/>
    </location>
    <ligand>
        <name>ATP</name>
        <dbReference type="ChEBI" id="CHEBI:30616"/>
    </ligand>
</feature>
<evidence type="ECO:0000256" key="5">
    <source>
        <dbReference type="ARBA" id="ARBA00022840"/>
    </source>
</evidence>
<keyword evidence="4 8" id="KW-0418">Kinase</keyword>
<comment type="caution">
    <text evidence="10">The sequence shown here is derived from an EMBL/GenBank/DDBJ whole genome shotgun (WGS) entry which is preliminary data.</text>
</comment>
<dbReference type="CDD" id="cd02020">
    <property type="entry name" value="CMPK"/>
    <property type="match status" value="1"/>
</dbReference>
<evidence type="ECO:0000256" key="8">
    <source>
        <dbReference type="HAMAP-Rule" id="MF_00238"/>
    </source>
</evidence>
<dbReference type="Proteomes" id="UP000823772">
    <property type="component" value="Unassembled WGS sequence"/>
</dbReference>
<comment type="subcellular location">
    <subcellularLocation>
        <location evidence="8">Cytoplasm</location>
    </subcellularLocation>
</comment>
<dbReference type="HAMAP" id="MF_00238">
    <property type="entry name" value="Cytidyl_kinase_type1"/>
    <property type="match status" value="1"/>
</dbReference>
<dbReference type="Pfam" id="PF02224">
    <property type="entry name" value="Cytidylate_kin"/>
    <property type="match status" value="1"/>
</dbReference>
<evidence type="ECO:0000256" key="2">
    <source>
        <dbReference type="ARBA" id="ARBA00022679"/>
    </source>
</evidence>
<dbReference type="EMBL" id="JADILY010000049">
    <property type="protein sequence ID" value="MBO8481373.1"/>
    <property type="molecule type" value="Genomic_DNA"/>
</dbReference>
<proteinExistence type="inferred from homology"/>
<evidence type="ECO:0000256" key="3">
    <source>
        <dbReference type="ARBA" id="ARBA00022741"/>
    </source>
</evidence>
<dbReference type="GO" id="GO:0006220">
    <property type="term" value="P:pyrimidine nucleotide metabolic process"/>
    <property type="evidence" value="ECO:0007669"/>
    <property type="project" value="UniProtKB-UniRule"/>
</dbReference>
<evidence type="ECO:0000313" key="11">
    <source>
        <dbReference type="Proteomes" id="UP000823772"/>
    </source>
</evidence>
<dbReference type="EC" id="2.7.4.25" evidence="8"/>
<dbReference type="InterPro" id="IPR027417">
    <property type="entry name" value="P-loop_NTPase"/>
</dbReference>
<keyword evidence="2 8" id="KW-0808">Transferase</keyword>
<keyword evidence="3 8" id="KW-0547">Nucleotide-binding</keyword>
<dbReference type="InterPro" id="IPR003136">
    <property type="entry name" value="Cytidylate_kin"/>
</dbReference>
<keyword evidence="8" id="KW-0963">Cytoplasm</keyword>
<evidence type="ECO:0000256" key="1">
    <source>
        <dbReference type="ARBA" id="ARBA00009427"/>
    </source>
</evidence>
<dbReference type="GO" id="GO:0005829">
    <property type="term" value="C:cytosol"/>
    <property type="evidence" value="ECO:0007669"/>
    <property type="project" value="TreeGrafter"/>
</dbReference>
<evidence type="ECO:0000256" key="7">
    <source>
        <dbReference type="ARBA" id="ARBA00048478"/>
    </source>
</evidence>
<evidence type="ECO:0000256" key="6">
    <source>
        <dbReference type="ARBA" id="ARBA00047615"/>
    </source>
</evidence>
<dbReference type="GO" id="GO:0036431">
    <property type="term" value="F:dCMP kinase activity"/>
    <property type="evidence" value="ECO:0007669"/>
    <property type="project" value="InterPro"/>
</dbReference>
<dbReference type="InterPro" id="IPR011994">
    <property type="entry name" value="Cytidylate_kinase_dom"/>
</dbReference>